<dbReference type="InterPro" id="IPR011250">
    <property type="entry name" value="OMP/PagP_B-barrel"/>
</dbReference>
<dbReference type="InterPro" id="IPR027385">
    <property type="entry name" value="Beta-barrel_OMP"/>
</dbReference>
<feature type="chain" id="PRO_5006194545" description="Outer membrane protein beta-barrel domain-containing protein" evidence="2">
    <location>
        <begin position="23"/>
        <end position="185"/>
    </location>
</feature>
<proteinExistence type="predicted"/>
<dbReference type="AlphaFoldDB" id="A0A0Q2MHT5"/>
<feature type="domain" description="Outer membrane protein beta-barrel" evidence="3">
    <location>
        <begin position="10"/>
        <end position="183"/>
    </location>
</feature>
<evidence type="ECO:0000259" key="3">
    <source>
        <dbReference type="Pfam" id="PF13505"/>
    </source>
</evidence>
<name>A0A0Q2MHT5_VIBFU</name>
<feature type="signal peptide" evidence="2">
    <location>
        <begin position="1"/>
        <end position="22"/>
    </location>
</feature>
<accession>A0A0Q2MHT5</accession>
<evidence type="ECO:0000256" key="2">
    <source>
        <dbReference type="SAM" id="SignalP"/>
    </source>
</evidence>
<gene>
    <name evidence="4" type="ORF">AMR76_05990</name>
</gene>
<reference evidence="4 5" key="1">
    <citation type="submission" date="2015-08" db="EMBL/GenBank/DDBJ databases">
        <title>Antibacterial properties of a collection of Vibrionaceae strains.</title>
        <authorList>
            <person name="Giubergia S."/>
        </authorList>
    </citation>
    <scope>NUCLEOTIDE SEQUENCE [LARGE SCALE GENOMIC DNA]</scope>
    <source>
        <strain evidence="4 5">S0821</strain>
    </source>
</reference>
<comment type="caution">
    <text evidence="4">The sequence shown here is derived from an EMBL/GenBank/DDBJ whole genome shotgun (WGS) entry which is preliminary data.</text>
</comment>
<dbReference type="Pfam" id="PF13505">
    <property type="entry name" value="OMP_b-brl"/>
    <property type="match status" value="1"/>
</dbReference>
<dbReference type="Gene3D" id="2.40.160.20">
    <property type="match status" value="1"/>
</dbReference>
<keyword evidence="1 2" id="KW-0732">Signal</keyword>
<protein>
    <recommendedName>
        <fullName evidence="3">Outer membrane protein beta-barrel domain-containing protein</fullName>
    </recommendedName>
</protein>
<dbReference type="EMBL" id="LKHS01000004">
    <property type="protein sequence ID" value="KQH87266.1"/>
    <property type="molecule type" value="Genomic_DNA"/>
</dbReference>
<evidence type="ECO:0000313" key="4">
    <source>
        <dbReference type="EMBL" id="KQH87266.1"/>
    </source>
</evidence>
<dbReference type="SUPFAM" id="SSF56925">
    <property type="entry name" value="OMPA-like"/>
    <property type="match status" value="1"/>
</dbReference>
<keyword evidence="5" id="KW-1185">Reference proteome</keyword>
<organism evidence="4 5">
    <name type="scientific">Vibrio furnissii</name>
    <dbReference type="NCBI Taxonomy" id="29494"/>
    <lineage>
        <taxon>Bacteria</taxon>
        <taxon>Pseudomonadati</taxon>
        <taxon>Pseudomonadota</taxon>
        <taxon>Gammaproteobacteria</taxon>
        <taxon>Vibrionales</taxon>
        <taxon>Vibrionaceae</taxon>
        <taxon>Vibrio</taxon>
    </lineage>
</organism>
<evidence type="ECO:0000313" key="5">
    <source>
        <dbReference type="Proteomes" id="UP000051221"/>
    </source>
</evidence>
<dbReference type="RefSeq" id="WP_055465587.1">
    <property type="nucleotide sequence ID" value="NZ_LKHS01000004.1"/>
</dbReference>
<dbReference type="InParanoid" id="A0A0Q2MHT5"/>
<dbReference type="Proteomes" id="UP000051221">
    <property type="component" value="Unassembled WGS sequence"/>
</dbReference>
<evidence type="ECO:0000256" key="1">
    <source>
        <dbReference type="ARBA" id="ARBA00022729"/>
    </source>
</evidence>
<sequence length="185" mass="19727">MKKLGITGITLAALCAAMPTIAATNGQHQFSVDAGYSTLDNGHSSDQVFTTTVGYSYYFSTFLGADLGYTGTLSSKAKLNDGNGNDIETQYDSFYGGLRVEAPIMQFATVYARGGVSYTQLEETNVSSSPSTTSTHSGVNPYLSAGARVQSAFNPNLEFNAEVTYQDLDKGYSSTAFSLGARFRM</sequence>